<evidence type="ECO:0000259" key="1">
    <source>
        <dbReference type="Pfam" id="PF01965"/>
    </source>
</evidence>
<dbReference type="Pfam" id="PF01965">
    <property type="entry name" value="DJ-1_PfpI"/>
    <property type="match status" value="1"/>
</dbReference>
<proteinExistence type="predicted"/>
<protein>
    <submittedName>
        <fullName evidence="2">DJ-1 family protein</fullName>
    </submittedName>
</protein>
<feature type="domain" description="DJ-1/PfpI" evidence="1">
    <location>
        <begin position="3"/>
        <end position="172"/>
    </location>
</feature>
<dbReference type="AlphaFoldDB" id="V5RI47"/>
<dbReference type="KEGG" id="sapi:SAPIS_v1c03780"/>
<organism evidence="2 3">
    <name type="scientific">Spiroplasma apis B31</name>
    <dbReference type="NCBI Taxonomy" id="1276258"/>
    <lineage>
        <taxon>Bacteria</taxon>
        <taxon>Bacillati</taxon>
        <taxon>Mycoplasmatota</taxon>
        <taxon>Mollicutes</taxon>
        <taxon>Entomoplasmatales</taxon>
        <taxon>Spiroplasmataceae</taxon>
        <taxon>Spiroplasma</taxon>
    </lineage>
</organism>
<dbReference type="Gene3D" id="3.40.50.880">
    <property type="match status" value="1"/>
</dbReference>
<sequence length="191" mass="20902">MANIAVFVATGFEETEMIATVDVLRRAEQIFKGTFPVIDIISVNDKKNIKGSHNIEVMADKTIQEINFDDYDCFVLPGGQHGTDNLMSCDNLLKGLKEQAKLGKVMAAICAAPQILGFLDLVDGIEVTHYPGCDKYLDKAIKKPHMSAIADGNVITGSSIGGALQFGLQIVDHFTSTEQMLHIHKTLVFNY</sequence>
<dbReference type="OrthoDB" id="9800516at2"/>
<dbReference type="SUPFAM" id="SSF52317">
    <property type="entry name" value="Class I glutamine amidotransferase-like"/>
    <property type="match status" value="1"/>
</dbReference>
<dbReference type="Proteomes" id="UP000018550">
    <property type="component" value="Chromosome"/>
</dbReference>
<dbReference type="CDD" id="cd03135">
    <property type="entry name" value="GATase1_DJ-1"/>
    <property type="match status" value="1"/>
</dbReference>
<dbReference type="InterPro" id="IPR029062">
    <property type="entry name" value="Class_I_gatase-like"/>
</dbReference>
<dbReference type="eggNOG" id="COG0693">
    <property type="taxonomic scope" value="Bacteria"/>
</dbReference>
<dbReference type="GO" id="GO:0005737">
    <property type="term" value="C:cytoplasm"/>
    <property type="evidence" value="ECO:0007669"/>
    <property type="project" value="TreeGrafter"/>
</dbReference>
<dbReference type="PANTHER" id="PTHR48094">
    <property type="entry name" value="PROTEIN/NUCLEIC ACID DEGLYCASE DJ-1-RELATED"/>
    <property type="match status" value="1"/>
</dbReference>
<dbReference type="STRING" id="1276258.SAPIS_v1c03780"/>
<dbReference type="InterPro" id="IPR002818">
    <property type="entry name" value="DJ-1/PfpI"/>
</dbReference>
<evidence type="ECO:0000313" key="3">
    <source>
        <dbReference type="Proteomes" id="UP000018550"/>
    </source>
</evidence>
<dbReference type="HOGENOM" id="CLU_000445_44_2_14"/>
<dbReference type="NCBIfam" id="TIGR01383">
    <property type="entry name" value="not_thiJ"/>
    <property type="match status" value="1"/>
</dbReference>
<dbReference type="EMBL" id="CP006682">
    <property type="protein sequence ID" value="AHB36224.1"/>
    <property type="molecule type" value="Genomic_DNA"/>
</dbReference>
<dbReference type="PATRIC" id="fig|1276258.3.peg.375"/>
<dbReference type="PANTHER" id="PTHR48094:SF12">
    <property type="entry name" value="PARKINSON DISEASE PROTEIN 7 HOMOLOG"/>
    <property type="match status" value="1"/>
</dbReference>
<keyword evidence="3" id="KW-1185">Reference proteome</keyword>
<dbReference type="InterPro" id="IPR006287">
    <property type="entry name" value="DJ-1"/>
</dbReference>
<name>V5RI47_SPIAP</name>
<gene>
    <name evidence="2" type="ORF">SAPIS_v1c03780</name>
</gene>
<accession>V5RI47</accession>
<reference evidence="2 3" key="1">
    <citation type="journal article" date="2014" name="Genome Announc.">
        <title>Complete Genome Sequence of Spiroplasma apis B31T (ATCC 33834), a Bacterium Associated with May Disease of Honeybees (Apis mellifera).</title>
        <authorList>
            <person name="Ku C."/>
            <person name="Lo W.S."/>
            <person name="Chen L.L."/>
            <person name="Kuo C.H."/>
        </authorList>
    </citation>
    <scope>NUCLEOTIDE SEQUENCE [LARGE SCALE GENOMIC DNA]</scope>
    <source>
        <strain evidence="2">B31</strain>
    </source>
</reference>
<evidence type="ECO:0000313" key="2">
    <source>
        <dbReference type="EMBL" id="AHB36224.1"/>
    </source>
</evidence>
<dbReference type="RefSeq" id="WP_023789158.1">
    <property type="nucleotide sequence ID" value="NC_022998.1"/>
</dbReference>
<dbReference type="InterPro" id="IPR050325">
    <property type="entry name" value="Prot/Nucl_acid_deglycase"/>
</dbReference>